<dbReference type="InterPro" id="IPR017700">
    <property type="entry name" value="Aminohydrolase_SsnA"/>
</dbReference>
<dbReference type="InterPro" id="IPR054418">
    <property type="entry name" value="MQNX/HUTI_composite_N"/>
</dbReference>
<dbReference type="EMBL" id="FOGP01000006">
    <property type="protein sequence ID" value="SER63757.1"/>
    <property type="molecule type" value="Genomic_DNA"/>
</dbReference>
<dbReference type="Gene3D" id="2.30.40.10">
    <property type="entry name" value="Urease, subunit C, domain 1"/>
    <property type="match status" value="1"/>
</dbReference>
<reference evidence="8 9" key="2">
    <citation type="submission" date="2016-10" db="EMBL/GenBank/DDBJ databases">
        <authorList>
            <person name="Varghese N."/>
            <person name="Submissions S."/>
        </authorList>
    </citation>
    <scope>NUCLEOTIDE SEQUENCE [LARGE SCALE GENOMIC DNA]</scope>
    <source>
        <strain evidence="8">KHGC19</strain>
        <strain evidence="6 9">WCP15</strain>
    </source>
</reference>
<dbReference type="AlphaFoldDB" id="A0A1H9QTQ6"/>
<reference evidence="7" key="1">
    <citation type="submission" date="2016-10" db="EMBL/GenBank/DDBJ databases">
        <authorList>
            <person name="de Groot N.N."/>
        </authorList>
    </citation>
    <scope>NUCLEOTIDE SEQUENCE [LARGE SCALE GENOMIC DNA]</scope>
    <source>
        <strain evidence="7">KHGC19</strain>
    </source>
</reference>
<dbReference type="InterPro" id="IPR006680">
    <property type="entry name" value="Amidohydro-rel"/>
</dbReference>
<dbReference type="SUPFAM" id="SSF51338">
    <property type="entry name" value="Composite domain of metallo-dependent hydrolases"/>
    <property type="match status" value="1"/>
</dbReference>
<sequence>MLLVGNGRVVTRDQATPFVEDGAVVVEGTTIVEVGELAAMRQKYAKAEFVDARGGLIMPGLINCHTHIYSGLARGLAIKGCNPTNFLENLEQQWWNIDRHLSLDGTRACAYVTMMESFRNGVTTLFDHHASFFQIPGSLFAIKDVAKEMGMRACLCYEVSDRDGAQKLDESIKENADFARWAAQEDSDMIAAMFGGHALFTLPDEALDKMVQANDGLTGFHIHVCEGTNDVYDSAQKHGCTSIHRLLDHGILGEKTMLGHCIHITPADMELVANTHTKIVNNPQSNANNAVGTAPVLEFFKHGITVTMGTDAYTHDMLQSLKAFVPLQRLNATLPNVAWGEAMDMLFRNNAEVANMYFSTKSDGKPLGVLKAGAAADIAVFDYPAPTPLGADNIDGHILFGVEGHDCRTTIVNGRVVYRDRELVGCDRERIDAFVMQEAKKLWGDLNGCAY</sequence>
<keyword evidence="2" id="KW-0378">Hydrolase</keyword>
<dbReference type="Gene3D" id="3.20.20.140">
    <property type="entry name" value="Metal-dependent hydrolases"/>
    <property type="match status" value="1"/>
</dbReference>
<evidence type="ECO:0000256" key="1">
    <source>
        <dbReference type="ARBA" id="ARBA00022723"/>
    </source>
</evidence>
<dbReference type="EMBL" id="FNWT01000002">
    <property type="protein sequence ID" value="SEH44524.1"/>
    <property type="molecule type" value="Genomic_DNA"/>
</dbReference>
<dbReference type="SUPFAM" id="SSF51556">
    <property type="entry name" value="Metallo-dependent hydrolases"/>
    <property type="match status" value="1"/>
</dbReference>
<gene>
    <name evidence="7" type="ORF">SAMN05216446_1538</name>
    <name evidence="6" type="ORF">SAMN05216447_102234</name>
</gene>
<evidence type="ECO:0000313" key="8">
    <source>
        <dbReference type="Proteomes" id="UP000199128"/>
    </source>
</evidence>
<dbReference type="InterPro" id="IPR032466">
    <property type="entry name" value="Metal_Hydrolase"/>
</dbReference>
<dbReference type="Pfam" id="PF22039">
    <property type="entry name" value="HUTI_composite_bact"/>
    <property type="match status" value="1"/>
</dbReference>
<evidence type="ECO:0000313" key="6">
    <source>
        <dbReference type="EMBL" id="SEH44524.1"/>
    </source>
</evidence>
<evidence type="ECO:0000256" key="3">
    <source>
        <dbReference type="ARBA" id="ARBA00022833"/>
    </source>
</evidence>
<evidence type="ECO:0000259" key="4">
    <source>
        <dbReference type="Pfam" id="PF01979"/>
    </source>
</evidence>
<proteinExistence type="predicted"/>
<dbReference type="RefSeq" id="WP_078687110.1">
    <property type="nucleotide sequence ID" value="NZ_FNWT01000002.1"/>
</dbReference>
<keyword evidence="3" id="KW-0862">Zinc</keyword>
<dbReference type="GO" id="GO:0016810">
    <property type="term" value="F:hydrolase activity, acting on carbon-nitrogen (but not peptide) bonds"/>
    <property type="evidence" value="ECO:0007669"/>
    <property type="project" value="InterPro"/>
</dbReference>
<evidence type="ECO:0000313" key="9">
    <source>
        <dbReference type="Proteomes" id="UP000199135"/>
    </source>
</evidence>
<dbReference type="PANTHER" id="PTHR43794">
    <property type="entry name" value="AMINOHYDROLASE SSNA-RELATED"/>
    <property type="match status" value="1"/>
</dbReference>
<keyword evidence="1" id="KW-0479">Metal-binding</keyword>
<feature type="domain" description="Aminodeoxyfutalosine deaminase/Imidazolonepropionase-like composite" evidence="5">
    <location>
        <begin position="22"/>
        <end position="44"/>
    </location>
</feature>
<dbReference type="Pfam" id="PF01979">
    <property type="entry name" value="Amidohydro_1"/>
    <property type="match status" value="1"/>
</dbReference>
<protein>
    <submittedName>
        <fullName evidence="6 7">Selenium metabolism protein SsnA</fullName>
    </submittedName>
</protein>
<evidence type="ECO:0000256" key="2">
    <source>
        <dbReference type="ARBA" id="ARBA00022801"/>
    </source>
</evidence>
<dbReference type="InterPro" id="IPR050287">
    <property type="entry name" value="MTA/SAH_deaminase"/>
</dbReference>
<dbReference type="NCBIfam" id="TIGR03314">
    <property type="entry name" value="Se_ssnA"/>
    <property type="match status" value="1"/>
</dbReference>
<accession>A0A1H9QTQ6</accession>
<dbReference type="Proteomes" id="UP000199128">
    <property type="component" value="Unassembled WGS sequence"/>
</dbReference>
<name>A0A1H9QTQ6_9ACTN</name>
<evidence type="ECO:0000313" key="7">
    <source>
        <dbReference type="EMBL" id="SER63757.1"/>
    </source>
</evidence>
<feature type="domain" description="Amidohydrolase-related" evidence="4">
    <location>
        <begin position="57"/>
        <end position="417"/>
    </location>
</feature>
<dbReference type="NCBIfam" id="NF005540">
    <property type="entry name" value="PRK07203.1"/>
    <property type="match status" value="1"/>
</dbReference>
<evidence type="ECO:0000259" key="5">
    <source>
        <dbReference type="Pfam" id="PF22039"/>
    </source>
</evidence>
<dbReference type="InterPro" id="IPR011059">
    <property type="entry name" value="Metal-dep_hydrolase_composite"/>
</dbReference>
<dbReference type="GO" id="GO:0046872">
    <property type="term" value="F:metal ion binding"/>
    <property type="evidence" value="ECO:0007669"/>
    <property type="project" value="UniProtKB-KW"/>
</dbReference>
<organism evidence="7 8">
    <name type="scientific">Parafannyhessea umbonata</name>
    <dbReference type="NCBI Taxonomy" id="604330"/>
    <lineage>
        <taxon>Bacteria</taxon>
        <taxon>Bacillati</taxon>
        <taxon>Actinomycetota</taxon>
        <taxon>Coriobacteriia</taxon>
        <taxon>Coriobacteriales</taxon>
        <taxon>Atopobiaceae</taxon>
        <taxon>Parafannyhessea</taxon>
    </lineage>
</organism>
<dbReference type="PANTHER" id="PTHR43794:SF11">
    <property type="entry name" value="AMIDOHYDROLASE-RELATED DOMAIN-CONTAINING PROTEIN"/>
    <property type="match status" value="1"/>
</dbReference>
<keyword evidence="9" id="KW-1185">Reference proteome</keyword>
<dbReference type="Proteomes" id="UP000199135">
    <property type="component" value="Unassembled WGS sequence"/>
</dbReference>